<feature type="region of interest" description="Disordered" evidence="13">
    <location>
        <begin position="563"/>
        <end position="587"/>
    </location>
</feature>
<keyword evidence="11" id="KW-0539">Nucleus</keyword>
<dbReference type="InterPro" id="IPR037259">
    <property type="entry name" value="BRK_sf"/>
</dbReference>
<gene>
    <name evidence="19" type="ORF">PHYEVI_LOCUS9031</name>
</gene>
<keyword evidence="10" id="KW-0804">Transcription</keyword>
<keyword evidence="2" id="KW-0547">Nucleotide-binding</keyword>
<dbReference type="OrthoDB" id="6017at2759"/>
<dbReference type="Gene3D" id="1.20.920.10">
    <property type="entry name" value="Bromodomain-like"/>
    <property type="match status" value="1"/>
</dbReference>
<dbReference type="FunFam" id="1.20.5.170:FF:000008">
    <property type="entry name" value="probable global transcription activator SNF2L2 isoform X1"/>
    <property type="match status" value="1"/>
</dbReference>
<feature type="compositionally biased region" description="Pro residues" evidence="13">
    <location>
        <begin position="8"/>
        <end position="38"/>
    </location>
</feature>
<dbReference type="Pfam" id="PF08880">
    <property type="entry name" value="QLQ"/>
    <property type="match status" value="1"/>
</dbReference>
<dbReference type="InterPro" id="IPR038718">
    <property type="entry name" value="SNF2-like_sf"/>
</dbReference>
<dbReference type="PROSITE" id="PS51192">
    <property type="entry name" value="HELICASE_ATP_BIND_1"/>
    <property type="match status" value="1"/>
</dbReference>
<feature type="region of interest" description="Disordered" evidence="13">
    <location>
        <begin position="1285"/>
        <end position="1307"/>
    </location>
</feature>
<keyword evidence="8 12" id="KW-0103">Bromodomain</keyword>
<dbReference type="InterPro" id="IPR014012">
    <property type="entry name" value="HSA_dom"/>
</dbReference>
<dbReference type="InterPro" id="IPR036427">
    <property type="entry name" value="Bromodomain-like_sf"/>
</dbReference>
<feature type="compositionally biased region" description="Basic and acidic residues" evidence="13">
    <location>
        <begin position="658"/>
        <end position="667"/>
    </location>
</feature>
<feature type="compositionally biased region" description="Basic and acidic residues" evidence="13">
    <location>
        <begin position="563"/>
        <end position="576"/>
    </location>
</feature>
<dbReference type="InterPro" id="IPR006576">
    <property type="entry name" value="BRK_domain"/>
</dbReference>
<evidence type="ECO:0000256" key="7">
    <source>
        <dbReference type="ARBA" id="ARBA00023015"/>
    </source>
</evidence>
<dbReference type="FunFam" id="1.20.920.10:FF:000041">
    <property type="entry name" value="ATP-dependent helicase brm"/>
    <property type="match status" value="1"/>
</dbReference>
<feature type="region of interest" description="Disordered" evidence="13">
    <location>
        <begin position="635"/>
        <end position="667"/>
    </location>
</feature>
<dbReference type="InterPro" id="IPR014001">
    <property type="entry name" value="Helicase_ATP-bd"/>
</dbReference>
<dbReference type="InterPro" id="IPR001650">
    <property type="entry name" value="Helicase_C-like"/>
</dbReference>
<dbReference type="InterPro" id="IPR018359">
    <property type="entry name" value="Bromodomain_CS"/>
</dbReference>
<dbReference type="CDD" id="cd17996">
    <property type="entry name" value="DEXHc_SMARCA2_SMARCA4"/>
    <property type="match status" value="1"/>
</dbReference>
<evidence type="ECO:0000259" key="17">
    <source>
        <dbReference type="PROSITE" id="PS51204"/>
    </source>
</evidence>
<dbReference type="GO" id="GO:0005634">
    <property type="term" value="C:nucleus"/>
    <property type="evidence" value="ECO:0007669"/>
    <property type="project" value="UniProtKB-SubCell"/>
</dbReference>
<evidence type="ECO:0000259" key="18">
    <source>
        <dbReference type="PROSITE" id="PS51666"/>
    </source>
</evidence>
<proteinExistence type="predicted"/>
<feature type="compositionally biased region" description="Pro residues" evidence="13">
    <location>
        <begin position="258"/>
        <end position="293"/>
    </location>
</feature>
<name>A0A9N9XR48_PHYSR</name>
<feature type="region of interest" description="Disordered" evidence="13">
    <location>
        <begin position="1325"/>
        <end position="1368"/>
    </location>
</feature>
<evidence type="ECO:0000256" key="3">
    <source>
        <dbReference type="ARBA" id="ARBA00022801"/>
    </source>
</evidence>
<dbReference type="PROSITE" id="PS51194">
    <property type="entry name" value="HELICASE_CTER"/>
    <property type="match status" value="1"/>
</dbReference>
<feature type="compositionally biased region" description="Basic and acidic residues" evidence="13">
    <location>
        <begin position="164"/>
        <end position="174"/>
    </location>
</feature>
<dbReference type="Proteomes" id="UP001153712">
    <property type="component" value="Chromosome 6"/>
</dbReference>
<dbReference type="PROSITE" id="PS51666">
    <property type="entry name" value="QLQ"/>
    <property type="match status" value="1"/>
</dbReference>
<dbReference type="Pfam" id="PF07533">
    <property type="entry name" value="BRK"/>
    <property type="match status" value="1"/>
</dbReference>
<dbReference type="SUPFAM" id="SSF160481">
    <property type="entry name" value="BRK domain-like"/>
    <property type="match status" value="1"/>
</dbReference>
<evidence type="ECO:0000259" key="14">
    <source>
        <dbReference type="PROSITE" id="PS50014"/>
    </source>
</evidence>
<evidence type="ECO:0000256" key="13">
    <source>
        <dbReference type="SAM" id="MobiDB-lite"/>
    </source>
</evidence>
<dbReference type="Gene3D" id="3.40.50.10810">
    <property type="entry name" value="Tandem AAA-ATPase domain"/>
    <property type="match status" value="1"/>
</dbReference>
<dbReference type="PROSITE" id="PS00633">
    <property type="entry name" value="BROMODOMAIN_1"/>
    <property type="match status" value="1"/>
</dbReference>
<dbReference type="GO" id="GO:0005524">
    <property type="term" value="F:ATP binding"/>
    <property type="evidence" value="ECO:0007669"/>
    <property type="project" value="UniProtKB-KW"/>
</dbReference>
<dbReference type="InterPro" id="IPR000330">
    <property type="entry name" value="SNF2_N"/>
</dbReference>
<dbReference type="Pfam" id="PF00439">
    <property type="entry name" value="Bromodomain"/>
    <property type="match status" value="1"/>
</dbReference>
<evidence type="ECO:0000259" key="15">
    <source>
        <dbReference type="PROSITE" id="PS51192"/>
    </source>
</evidence>
<dbReference type="FunFam" id="3.40.50.10810:FF:000008">
    <property type="entry name" value="Chromatin structure-remodeling complex subunit snf21"/>
    <property type="match status" value="1"/>
</dbReference>
<comment type="subcellular location">
    <subcellularLocation>
        <location evidence="1">Nucleus</location>
    </subcellularLocation>
</comment>
<dbReference type="GO" id="GO:0048731">
    <property type="term" value="P:system development"/>
    <property type="evidence" value="ECO:0007669"/>
    <property type="project" value="UniProtKB-ARBA"/>
</dbReference>
<reference evidence="19" key="1">
    <citation type="submission" date="2022-01" db="EMBL/GenBank/DDBJ databases">
        <authorList>
            <person name="King R."/>
        </authorList>
    </citation>
    <scope>NUCLEOTIDE SEQUENCE</scope>
</reference>
<dbReference type="SMART" id="SM00297">
    <property type="entry name" value="BROMO"/>
    <property type="match status" value="1"/>
</dbReference>
<feature type="region of interest" description="Disordered" evidence="13">
    <location>
        <begin position="230"/>
        <end position="346"/>
    </location>
</feature>
<dbReference type="SMART" id="SM01314">
    <property type="entry name" value="SnAC"/>
    <property type="match status" value="1"/>
</dbReference>
<dbReference type="GO" id="GO:0006325">
    <property type="term" value="P:chromatin organization"/>
    <property type="evidence" value="ECO:0007669"/>
    <property type="project" value="UniProtKB-KW"/>
</dbReference>
<feature type="domain" description="Helicase ATP-binding" evidence="15">
    <location>
        <begin position="727"/>
        <end position="892"/>
    </location>
</feature>
<dbReference type="Pfam" id="PF00271">
    <property type="entry name" value="Helicase_C"/>
    <property type="match status" value="1"/>
</dbReference>
<keyword evidence="6" id="KW-0156">Chromatin regulator</keyword>
<dbReference type="GO" id="GO:0042393">
    <property type="term" value="F:histone binding"/>
    <property type="evidence" value="ECO:0007669"/>
    <property type="project" value="InterPro"/>
</dbReference>
<keyword evidence="9" id="KW-0010">Activator</keyword>
<evidence type="ECO:0000256" key="11">
    <source>
        <dbReference type="ARBA" id="ARBA00023242"/>
    </source>
</evidence>
<dbReference type="GO" id="GO:0048513">
    <property type="term" value="P:animal organ development"/>
    <property type="evidence" value="ECO:0007669"/>
    <property type="project" value="UniProtKB-ARBA"/>
</dbReference>
<organism evidence="19 20">
    <name type="scientific">Phyllotreta striolata</name>
    <name type="common">Striped flea beetle</name>
    <name type="synonym">Crioceris striolata</name>
    <dbReference type="NCBI Taxonomy" id="444603"/>
    <lineage>
        <taxon>Eukaryota</taxon>
        <taxon>Metazoa</taxon>
        <taxon>Ecdysozoa</taxon>
        <taxon>Arthropoda</taxon>
        <taxon>Hexapoda</taxon>
        <taxon>Insecta</taxon>
        <taxon>Pterygota</taxon>
        <taxon>Neoptera</taxon>
        <taxon>Endopterygota</taxon>
        <taxon>Coleoptera</taxon>
        <taxon>Polyphaga</taxon>
        <taxon>Cucujiformia</taxon>
        <taxon>Chrysomeloidea</taxon>
        <taxon>Chrysomelidae</taxon>
        <taxon>Galerucinae</taxon>
        <taxon>Alticini</taxon>
        <taxon>Phyllotreta</taxon>
    </lineage>
</organism>
<evidence type="ECO:0000256" key="8">
    <source>
        <dbReference type="ARBA" id="ARBA00023117"/>
    </source>
</evidence>
<evidence type="ECO:0008006" key="21">
    <source>
        <dbReference type="Google" id="ProtNLM"/>
    </source>
</evidence>
<feature type="domain" description="Helicase C-terminal" evidence="16">
    <location>
        <begin position="1045"/>
        <end position="1206"/>
    </location>
</feature>
<protein>
    <recommendedName>
        <fullName evidence="21">ATP-dependent helicase brm</fullName>
    </recommendedName>
</protein>
<evidence type="ECO:0000313" key="20">
    <source>
        <dbReference type="Proteomes" id="UP001153712"/>
    </source>
</evidence>
<feature type="domain" description="QLQ" evidence="18">
    <location>
        <begin position="193"/>
        <end position="228"/>
    </location>
</feature>
<dbReference type="EMBL" id="OU900099">
    <property type="protein sequence ID" value="CAG9862725.1"/>
    <property type="molecule type" value="Genomic_DNA"/>
</dbReference>
<dbReference type="SMART" id="SM00487">
    <property type="entry name" value="DEXDc"/>
    <property type="match status" value="1"/>
</dbReference>
<dbReference type="Pfam" id="PF14619">
    <property type="entry name" value="SnAC"/>
    <property type="match status" value="1"/>
</dbReference>
<evidence type="ECO:0000256" key="5">
    <source>
        <dbReference type="ARBA" id="ARBA00022840"/>
    </source>
</evidence>
<evidence type="ECO:0000256" key="4">
    <source>
        <dbReference type="ARBA" id="ARBA00022806"/>
    </source>
</evidence>
<evidence type="ECO:0000256" key="6">
    <source>
        <dbReference type="ARBA" id="ARBA00022853"/>
    </source>
</evidence>
<dbReference type="Pfam" id="PF07529">
    <property type="entry name" value="HSA"/>
    <property type="match status" value="1"/>
</dbReference>
<feature type="region of interest" description="Disordered" evidence="13">
    <location>
        <begin position="1477"/>
        <end position="1537"/>
    </location>
</feature>
<dbReference type="SMART" id="SM00490">
    <property type="entry name" value="HELICc"/>
    <property type="match status" value="1"/>
</dbReference>
<dbReference type="PROSITE" id="PS51204">
    <property type="entry name" value="HSA"/>
    <property type="match status" value="1"/>
</dbReference>
<sequence length="1537" mass="175907">MSSSPQTSPMPPPQAPSPMGPPPQHPPPPHSPHSPYQPPMGHMNGPPHMPPSPHLPPHPHPHGPPPPQMHPGPPHGHHAGPPMHPVGPPHEMPHGGGMQQQGYPGHPPTPGPMGHPQHRQNLPSPGPMGPSPGPPGPSNVPGNAPGPGPPQGQENLNALQRAIDSMEEKGMQEDPRYSQLLALRARSNGPQNVFSPAQMAQLRNQIMAYRYIARNQPIPSQINLVLQGKRSDGIPQSPTPPPNAPFPHGTIAGHQHPCEPPESAPPDNNPMHPQPLQPQPMRPPPISQPPGHPMPHHPQGYKLHGPPPPPTPQMMNPNQRQLHHQQHHQPQPHHHQTTKQNRITSLPKPCGLDPIVLLQERENRVAARIASRMEQLANLPPNLSDDVRMKVQIELRALRCLNFQRQLRSEILACTRRDTALESIINAKQYKRTKRQGLKEARATEKLEKQQKLEADRKKKQKYQEFLNSVLQHGKDFKEFHRNAQGRLGRVNKGVMSYHANAEREQKKEQERIEKERMRRLMAEDEEGYRKLIDQKKDKRLAFLLSQTDEYIGNLTEMVKQHKLEQKRKQQEEEKKKKQKKKKLRIEGLLNAEEDDEMSELNDKPITVIETTTGKKLSGEEAPMLSHLKEWLAQNPGWEIDSEEEDDEDDEDYVEEDEKPKTEADKAKDVIKKARVEADDEYHKNSNEEQTYYSIAHTVHEIVTEQSSILINGMLKEYQIKGLEWLVSLYNNNLNGILADEMGLGKTIQTIALITYLMEKKKVNGPYLIIVPLSTLSNWVLEFEKWSPSVVVVSYKGSPAGRRQIQSQMRSTKFNVLLTTYEYVIKDKGVLAKLPWKYMIIDEGHRMKNHHCKLTQVLNTHYLAPHRLLLTGTPLQNKLPELWALLNFLLPSIFKSCSTFEQWFNAPFATTGEKVELNEEETILIIRRLHKVLRPFLLRRLKKEVESQLPDKVEYIIKCDMSSLQKVLYKHMQSKGVLLTDGSEKGNKGKGGAKALMNTIVQLRKLCNHPFMFQNIEEKYCDHVGIAGGVISGPDIYRASGKFELLDRILPKLNATNHRVLLFCQMTQLMTIMEDYLSWRGFGYLRLDGTTKAEDRGDLLKKFNDKRSEYFIFLLSTRAGGLGLNLQSADTVIIFDSDWNPHQDLQAQDRAHRIGQQNEVRVLRLMTVNSVEERILAAARYKLNMDEKVIQAGMFDQKSTGTERQQFLQHILHQDGDDEEEENEVPDDETVNQMVARSEGEFELFQKMDLERRREEAKLGAARKPRLLEISELPDWLVKEDDEVDPWNYEDNESPLGRGTRQRKEVDYTDSLTEKEWLKAIDTGEYEEEDDEEEEKSKKKKSRKKRKRDDSDSEVGINSKRRCRSQVGDTKLKKQMRKLMAIVTKYTDSDGRLLSEPFLKLPPKKDYPDYYEIIKKPIDIIKILSRIEDAKYTDFADLERDFMLLCQNAQIYNEEASLIHEDSIVLQSVFSNAKQRIETDNGESEPEEDKEASDNESAVKMKIKLKNKKPSNTSGAGSRRKRIQKKYISEEEEDDED</sequence>
<dbReference type="PROSITE" id="PS50014">
    <property type="entry name" value="BROMODOMAIN_2"/>
    <property type="match status" value="1"/>
</dbReference>
<dbReference type="InterPro" id="IPR014978">
    <property type="entry name" value="Gln-Leu-Gln_QLQ"/>
</dbReference>
<feature type="compositionally biased region" description="Basic residues" evidence="13">
    <location>
        <begin position="1338"/>
        <end position="1347"/>
    </location>
</feature>
<dbReference type="SUPFAM" id="SSF52540">
    <property type="entry name" value="P-loop containing nucleoside triphosphate hydrolases"/>
    <property type="match status" value="2"/>
</dbReference>
<dbReference type="InterPro" id="IPR029295">
    <property type="entry name" value="SnAC"/>
</dbReference>
<dbReference type="InterPro" id="IPR049730">
    <property type="entry name" value="SNF2/RAD54-like_C"/>
</dbReference>
<feature type="compositionally biased region" description="Acidic residues" evidence="13">
    <location>
        <begin position="1480"/>
        <end position="1491"/>
    </location>
</feature>
<dbReference type="SMART" id="SM00951">
    <property type="entry name" value="QLQ"/>
    <property type="match status" value="1"/>
</dbReference>
<dbReference type="SMART" id="SM00592">
    <property type="entry name" value="BRK"/>
    <property type="match status" value="1"/>
</dbReference>
<dbReference type="CDD" id="cd18793">
    <property type="entry name" value="SF2_C_SNF"/>
    <property type="match status" value="1"/>
</dbReference>
<accession>A0A9N9XR48</accession>
<dbReference type="PRINTS" id="PR00503">
    <property type="entry name" value="BROMODOMAIN"/>
</dbReference>
<dbReference type="FunFam" id="3.40.50.300:FF:003020">
    <property type="entry name" value="SNF2-related domain-containing protein"/>
    <property type="match status" value="1"/>
</dbReference>
<feature type="region of interest" description="Disordered" evidence="13">
    <location>
        <begin position="1"/>
        <end position="174"/>
    </location>
</feature>
<evidence type="ECO:0000256" key="12">
    <source>
        <dbReference type="PROSITE-ProRule" id="PRU00035"/>
    </source>
</evidence>
<evidence type="ECO:0000256" key="1">
    <source>
        <dbReference type="ARBA" id="ARBA00004123"/>
    </source>
</evidence>
<feature type="domain" description="HSA" evidence="17">
    <location>
        <begin position="451"/>
        <end position="523"/>
    </location>
</feature>
<feature type="compositionally biased region" description="Acidic residues" evidence="13">
    <location>
        <begin position="1325"/>
        <end position="1334"/>
    </location>
</feature>
<dbReference type="Gene3D" id="1.20.5.170">
    <property type="match status" value="1"/>
</dbReference>
<evidence type="ECO:0000256" key="10">
    <source>
        <dbReference type="ARBA" id="ARBA00023163"/>
    </source>
</evidence>
<dbReference type="InterPro" id="IPR001487">
    <property type="entry name" value="Bromodomain"/>
</dbReference>
<evidence type="ECO:0000256" key="9">
    <source>
        <dbReference type="ARBA" id="ARBA00023159"/>
    </source>
</evidence>
<dbReference type="Gene3D" id="3.40.50.300">
    <property type="entry name" value="P-loop containing nucleotide triphosphate hydrolases"/>
    <property type="match status" value="1"/>
</dbReference>
<dbReference type="SUPFAM" id="SSF47370">
    <property type="entry name" value="Bromodomain"/>
    <property type="match status" value="1"/>
</dbReference>
<feature type="domain" description="Bromo" evidence="14">
    <location>
        <begin position="1390"/>
        <end position="1460"/>
    </location>
</feature>
<keyword evidence="20" id="KW-1185">Reference proteome</keyword>
<dbReference type="PANTHER" id="PTHR10799">
    <property type="entry name" value="SNF2/RAD54 HELICASE FAMILY"/>
    <property type="match status" value="1"/>
</dbReference>
<feature type="compositionally biased region" description="Basic residues" evidence="13">
    <location>
        <begin position="321"/>
        <end position="337"/>
    </location>
</feature>
<dbReference type="GO" id="GO:0016787">
    <property type="term" value="F:hydrolase activity"/>
    <property type="evidence" value="ECO:0007669"/>
    <property type="project" value="UniProtKB-KW"/>
</dbReference>
<keyword evidence="3" id="KW-0378">Hydrolase</keyword>
<dbReference type="InterPro" id="IPR027417">
    <property type="entry name" value="P-loop_NTPase"/>
</dbReference>
<dbReference type="Pfam" id="PF00176">
    <property type="entry name" value="SNF2-rel_dom"/>
    <property type="match status" value="1"/>
</dbReference>
<dbReference type="SMART" id="SM00573">
    <property type="entry name" value="HSA"/>
    <property type="match status" value="1"/>
</dbReference>
<evidence type="ECO:0000256" key="2">
    <source>
        <dbReference type="ARBA" id="ARBA00022741"/>
    </source>
</evidence>
<feature type="compositionally biased region" description="Pro residues" evidence="13">
    <location>
        <begin position="47"/>
        <end position="74"/>
    </location>
</feature>
<keyword evidence="7" id="KW-0805">Transcription regulation</keyword>
<dbReference type="Gene3D" id="3.40.5.120">
    <property type="match status" value="1"/>
</dbReference>
<keyword evidence="4" id="KW-0347">Helicase</keyword>
<evidence type="ECO:0000313" key="19">
    <source>
        <dbReference type="EMBL" id="CAG9862725.1"/>
    </source>
</evidence>
<feature type="compositionally biased region" description="Pro residues" evidence="13">
    <location>
        <begin position="124"/>
        <end position="150"/>
    </location>
</feature>
<feature type="compositionally biased region" description="Acidic residues" evidence="13">
    <location>
        <begin position="640"/>
        <end position="657"/>
    </location>
</feature>
<keyword evidence="5" id="KW-0067">ATP-binding</keyword>
<evidence type="ECO:0000259" key="16">
    <source>
        <dbReference type="PROSITE" id="PS51194"/>
    </source>
</evidence>
<dbReference type="GO" id="GO:0006355">
    <property type="term" value="P:regulation of DNA-templated transcription"/>
    <property type="evidence" value="ECO:0007669"/>
    <property type="project" value="InterPro"/>
</dbReference>
<dbReference type="GO" id="GO:0004386">
    <property type="term" value="F:helicase activity"/>
    <property type="evidence" value="ECO:0007669"/>
    <property type="project" value="UniProtKB-KW"/>
</dbReference>